<evidence type="ECO:0000313" key="3">
    <source>
        <dbReference type="Proteomes" id="UP000593564"/>
    </source>
</evidence>
<evidence type="ECO:0000313" key="2">
    <source>
        <dbReference type="EMBL" id="KAF5934216.1"/>
    </source>
</evidence>
<protein>
    <submittedName>
        <fullName evidence="2">Uncharacterized protein</fullName>
    </submittedName>
</protein>
<dbReference type="EMBL" id="JACBKZ010000014">
    <property type="protein sequence ID" value="KAF5934216.1"/>
    <property type="molecule type" value="Genomic_DNA"/>
</dbReference>
<proteinExistence type="predicted"/>
<feature type="compositionally biased region" description="Polar residues" evidence="1">
    <location>
        <begin position="1"/>
        <end position="11"/>
    </location>
</feature>
<reference evidence="3" key="1">
    <citation type="journal article" date="2020" name="Nat. Commun.">
        <title>Genome assembly of wild tea tree DASZ reveals pedigree and selection history of tea varieties.</title>
        <authorList>
            <person name="Zhang W."/>
            <person name="Zhang Y."/>
            <person name="Qiu H."/>
            <person name="Guo Y."/>
            <person name="Wan H."/>
            <person name="Zhang X."/>
            <person name="Scossa F."/>
            <person name="Alseekh S."/>
            <person name="Zhang Q."/>
            <person name="Wang P."/>
            <person name="Xu L."/>
            <person name="Schmidt M.H."/>
            <person name="Jia X."/>
            <person name="Li D."/>
            <person name="Zhu A."/>
            <person name="Guo F."/>
            <person name="Chen W."/>
            <person name="Ni D."/>
            <person name="Usadel B."/>
            <person name="Fernie A.R."/>
            <person name="Wen W."/>
        </authorList>
    </citation>
    <scope>NUCLEOTIDE SEQUENCE [LARGE SCALE GENOMIC DNA]</scope>
    <source>
        <strain evidence="3">cv. G240</strain>
    </source>
</reference>
<accession>A0A7J7G4M6</accession>
<evidence type="ECO:0000256" key="1">
    <source>
        <dbReference type="SAM" id="MobiDB-lite"/>
    </source>
</evidence>
<sequence length="52" mass="5936">MSTPTSTNSSSRGKKPVKLQRKRAHYSIQYRSNLSSVVSFFQTLKFNSNQLV</sequence>
<dbReference type="Proteomes" id="UP000593564">
    <property type="component" value="Unassembled WGS sequence"/>
</dbReference>
<dbReference type="AlphaFoldDB" id="A0A7J7G4M6"/>
<organism evidence="2 3">
    <name type="scientific">Camellia sinensis</name>
    <name type="common">Tea plant</name>
    <name type="synonym">Thea sinensis</name>
    <dbReference type="NCBI Taxonomy" id="4442"/>
    <lineage>
        <taxon>Eukaryota</taxon>
        <taxon>Viridiplantae</taxon>
        <taxon>Streptophyta</taxon>
        <taxon>Embryophyta</taxon>
        <taxon>Tracheophyta</taxon>
        <taxon>Spermatophyta</taxon>
        <taxon>Magnoliopsida</taxon>
        <taxon>eudicotyledons</taxon>
        <taxon>Gunneridae</taxon>
        <taxon>Pentapetalae</taxon>
        <taxon>asterids</taxon>
        <taxon>Ericales</taxon>
        <taxon>Theaceae</taxon>
        <taxon>Camellia</taxon>
    </lineage>
</organism>
<gene>
    <name evidence="2" type="ORF">HYC85_030387</name>
</gene>
<name>A0A7J7G4M6_CAMSI</name>
<keyword evidence="3" id="KW-1185">Reference proteome</keyword>
<comment type="caution">
    <text evidence="2">The sequence shown here is derived from an EMBL/GenBank/DDBJ whole genome shotgun (WGS) entry which is preliminary data.</text>
</comment>
<feature type="region of interest" description="Disordered" evidence="1">
    <location>
        <begin position="1"/>
        <end position="23"/>
    </location>
</feature>
<feature type="compositionally biased region" description="Basic residues" evidence="1">
    <location>
        <begin position="12"/>
        <end position="23"/>
    </location>
</feature>
<reference evidence="2 3" key="2">
    <citation type="submission" date="2020-07" db="EMBL/GenBank/DDBJ databases">
        <title>Genome assembly of wild tea tree DASZ reveals pedigree and selection history of tea varieties.</title>
        <authorList>
            <person name="Zhang W."/>
        </authorList>
    </citation>
    <scope>NUCLEOTIDE SEQUENCE [LARGE SCALE GENOMIC DNA]</scope>
    <source>
        <strain evidence="3">cv. G240</strain>
        <tissue evidence="2">Leaf</tissue>
    </source>
</reference>